<feature type="compositionally biased region" description="Low complexity" evidence="1">
    <location>
        <begin position="227"/>
        <end position="255"/>
    </location>
</feature>
<feature type="compositionally biased region" description="Low complexity" evidence="1">
    <location>
        <begin position="24"/>
        <end position="41"/>
    </location>
</feature>
<protein>
    <submittedName>
        <fullName evidence="3">Uncharacterized protein</fullName>
    </submittedName>
</protein>
<dbReference type="AlphaFoldDB" id="A0A165BT13"/>
<accession>A0A165BT13</accession>
<feature type="region of interest" description="Disordered" evidence="1">
    <location>
        <begin position="600"/>
        <end position="641"/>
    </location>
</feature>
<dbReference type="GeneID" id="63819571"/>
<feature type="compositionally biased region" description="Low complexity" evidence="1">
    <location>
        <begin position="673"/>
        <end position="682"/>
    </location>
</feature>
<keyword evidence="4" id="KW-1185">Reference proteome</keyword>
<evidence type="ECO:0000256" key="2">
    <source>
        <dbReference type="SAM" id="Phobius"/>
    </source>
</evidence>
<dbReference type="RefSeq" id="XP_040759335.1">
    <property type="nucleotide sequence ID" value="XM_040902540.1"/>
</dbReference>
<gene>
    <name evidence="3" type="ORF">LAESUDRAFT_454847</name>
</gene>
<feature type="compositionally biased region" description="Low complexity" evidence="1">
    <location>
        <begin position="632"/>
        <end position="641"/>
    </location>
</feature>
<feature type="compositionally biased region" description="Low complexity" evidence="1">
    <location>
        <begin position="460"/>
        <end position="470"/>
    </location>
</feature>
<feature type="transmembrane region" description="Helical" evidence="2">
    <location>
        <begin position="753"/>
        <end position="774"/>
    </location>
</feature>
<feature type="region of interest" description="Disordered" evidence="1">
    <location>
        <begin position="657"/>
        <end position="682"/>
    </location>
</feature>
<dbReference type="EMBL" id="KV427662">
    <property type="protein sequence ID" value="KZT01595.1"/>
    <property type="molecule type" value="Genomic_DNA"/>
</dbReference>
<feature type="region of interest" description="Disordered" evidence="1">
    <location>
        <begin position="216"/>
        <end position="295"/>
    </location>
</feature>
<reference evidence="3 4" key="1">
    <citation type="journal article" date="2016" name="Mol. Biol. Evol.">
        <title>Comparative Genomics of Early-Diverging Mushroom-Forming Fungi Provides Insights into the Origins of Lignocellulose Decay Capabilities.</title>
        <authorList>
            <person name="Nagy L.G."/>
            <person name="Riley R."/>
            <person name="Tritt A."/>
            <person name="Adam C."/>
            <person name="Daum C."/>
            <person name="Floudas D."/>
            <person name="Sun H."/>
            <person name="Yadav J.S."/>
            <person name="Pangilinan J."/>
            <person name="Larsson K.H."/>
            <person name="Matsuura K."/>
            <person name="Barry K."/>
            <person name="Labutti K."/>
            <person name="Kuo R."/>
            <person name="Ohm R.A."/>
            <person name="Bhattacharya S.S."/>
            <person name="Shirouzu T."/>
            <person name="Yoshinaga Y."/>
            <person name="Martin F.M."/>
            <person name="Grigoriev I.V."/>
            <person name="Hibbett D.S."/>
        </authorList>
    </citation>
    <scope>NUCLEOTIDE SEQUENCE [LARGE SCALE GENOMIC DNA]</scope>
    <source>
        <strain evidence="3 4">93-53</strain>
    </source>
</reference>
<feature type="region of interest" description="Disordered" evidence="1">
    <location>
        <begin position="146"/>
        <end position="202"/>
    </location>
</feature>
<feature type="region of interest" description="Disordered" evidence="1">
    <location>
        <begin position="326"/>
        <end position="362"/>
    </location>
</feature>
<feature type="compositionally biased region" description="Low complexity" evidence="1">
    <location>
        <begin position="61"/>
        <end position="72"/>
    </location>
</feature>
<feature type="region of interest" description="Disordered" evidence="1">
    <location>
        <begin position="391"/>
        <end position="470"/>
    </location>
</feature>
<dbReference type="Proteomes" id="UP000076871">
    <property type="component" value="Unassembled WGS sequence"/>
</dbReference>
<evidence type="ECO:0000256" key="1">
    <source>
        <dbReference type="SAM" id="MobiDB-lite"/>
    </source>
</evidence>
<feature type="transmembrane region" description="Helical" evidence="2">
    <location>
        <begin position="781"/>
        <end position="798"/>
    </location>
</feature>
<keyword evidence="2" id="KW-0812">Transmembrane</keyword>
<dbReference type="STRING" id="1314785.A0A165BT13"/>
<feature type="compositionally biased region" description="Acidic residues" evidence="1">
    <location>
        <begin position="179"/>
        <end position="189"/>
    </location>
</feature>
<organism evidence="3 4">
    <name type="scientific">Laetiporus sulphureus 93-53</name>
    <dbReference type="NCBI Taxonomy" id="1314785"/>
    <lineage>
        <taxon>Eukaryota</taxon>
        <taxon>Fungi</taxon>
        <taxon>Dikarya</taxon>
        <taxon>Basidiomycota</taxon>
        <taxon>Agaricomycotina</taxon>
        <taxon>Agaricomycetes</taxon>
        <taxon>Polyporales</taxon>
        <taxon>Laetiporus</taxon>
    </lineage>
</organism>
<proteinExistence type="predicted"/>
<sequence>MHEPIPPMATPAVLNPPTPAPYRATSLSSLAASPPTTTTPSVLRPATSRRHTMRPLPLRPSPLSGPALALSADGVLSPEHPPAPDDAATILSHDADGWSAAHSSSHASSFSRFSYSTAPSSFSDHAHPAAKFRYSVVSMASVSECDVEGPSPPFAGEEERIGRNSAPASLRSPTAAAIEPEEPEGETDLEMGVLEPAAPRRMSLSKRFSLARLRSMPFLSSPPPSPTSSAHAPPTSRSTPASPRPSSTYSYSPSRNGPDYAMSVRSQPTRPEQARVRRRSALLPPAHSGSTFARAQKEELDYTTQWVTAVPIAARSRTLHAIPSTGVRTRPRTAPGEGARAKEVETPEATWRKTAQPPRFSREGLREAGVVMPISKREARRRSVVSMMERERMQGAVPPVPPLPRALMGEGERRWKGKEREGGVRGMDGDGKEREQAKEQEREEEEDLIPPPRPLAPTRSSSGTSVSSLGSLGAPIPSGFAAHDSPSGSDVSLSLIAHSPLACVASASNVSLNAPGAESGTGTVHIVSTLARSVSASGSASTVSLSLSMTPALVRSESPLASLERRVSAEFARRQAREHAQTQAQAQAHQLERIEQGRMMQDEEPLPPPSPPFAEHRHPGTPSASTPDMSRKASASSLASAAARSTSTLDLVQEAEAEAGTVRSAGTPVGTPSLTRSRTVSTESVSASVRYAGVEGEGEKGADADADAETAPQVEVQVNGVAVAHAARGGLEDISWEMLVLARVGWTGLNFKLPGLCYFLVFLLFCRLSAVFALETSRFKLFHYVLVSSFRLVLFAVTNGCDAFLCKMEFHVSYMFIN</sequence>
<keyword evidence="2" id="KW-1133">Transmembrane helix</keyword>
<keyword evidence="2" id="KW-0472">Membrane</keyword>
<evidence type="ECO:0000313" key="4">
    <source>
        <dbReference type="Proteomes" id="UP000076871"/>
    </source>
</evidence>
<name>A0A165BT13_9APHY</name>
<feature type="compositionally biased region" description="Basic and acidic residues" evidence="1">
    <location>
        <begin position="410"/>
        <end position="441"/>
    </location>
</feature>
<dbReference type="OrthoDB" id="3070411at2759"/>
<dbReference type="InParanoid" id="A0A165BT13"/>
<evidence type="ECO:0000313" key="3">
    <source>
        <dbReference type="EMBL" id="KZT01595.1"/>
    </source>
</evidence>
<feature type="compositionally biased region" description="Pro residues" evidence="1">
    <location>
        <begin position="1"/>
        <end position="20"/>
    </location>
</feature>
<feature type="region of interest" description="Disordered" evidence="1">
    <location>
        <begin position="1"/>
        <end position="83"/>
    </location>
</feature>